<gene>
    <name evidence="3" type="ORF">BWX89_01599</name>
</gene>
<evidence type="ECO:0000259" key="2">
    <source>
        <dbReference type="Pfam" id="PF17129"/>
    </source>
</evidence>
<sequence>MNEIFARALVLVCAGISFLLLMFCFIIYQINRKKGLISLILAVIFIAITGYYCYTTLFTSNTISDTMRCLSRPPASTTQEQPSNQITLTVETDDGNQIIVENGDALDITSDVSIKITGASQNGKPLNDIRVNVIGFTPKDNPSQNNDIGYKFSYKDMLKKFAIDEEKIVYRVEIKRSDEKLGEIYLRFVK</sequence>
<accession>A0A1V6C4J8</accession>
<dbReference type="InterPro" id="IPR033397">
    <property type="entry name" value="Metallo_peptidase_C"/>
</dbReference>
<organism evidence="3">
    <name type="scientific">candidate division TA06 bacterium ADurb.Bin131</name>
    <dbReference type="NCBI Taxonomy" id="1852827"/>
    <lineage>
        <taxon>Bacteria</taxon>
        <taxon>Bacteria division TA06</taxon>
    </lineage>
</organism>
<name>A0A1V6C4J8_UNCT6</name>
<feature type="transmembrane region" description="Helical" evidence="1">
    <location>
        <begin position="6"/>
        <end position="28"/>
    </location>
</feature>
<keyword evidence="1" id="KW-0812">Transmembrane</keyword>
<comment type="caution">
    <text evidence="3">The sequence shown here is derived from an EMBL/GenBank/DDBJ whole genome shotgun (WGS) entry which is preliminary data.</text>
</comment>
<keyword evidence="1" id="KW-0472">Membrane</keyword>
<reference evidence="3" key="1">
    <citation type="submission" date="2017-02" db="EMBL/GenBank/DDBJ databases">
        <title>Delving into the versatile metabolic prowess of the omnipresent phylum Bacteroidetes.</title>
        <authorList>
            <person name="Nobu M.K."/>
            <person name="Mei R."/>
            <person name="Narihiro T."/>
            <person name="Kuroda K."/>
            <person name="Liu W.-T."/>
        </authorList>
    </citation>
    <scope>NUCLEOTIDE SEQUENCE</scope>
    <source>
        <strain evidence="3">ADurb.Bin131</strain>
    </source>
</reference>
<dbReference type="AlphaFoldDB" id="A0A1V6C4J8"/>
<protein>
    <recommendedName>
        <fullName evidence="2">Metallo-carboxypeptidase C-terminal domain-containing protein</fullName>
    </recommendedName>
</protein>
<dbReference type="EMBL" id="MWDQ01000149">
    <property type="protein sequence ID" value="OQB71848.1"/>
    <property type="molecule type" value="Genomic_DNA"/>
</dbReference>
<feature type="domain" description="Metallo-carboxypeptidase C-terminal" evidence="2">
    <location>
        <begin position="123"/>
        <end position="189"/>
    </location>
</feature>
<dbReference type="Proteomes" id="UP000485562">
    <property type="component" value="Unassembled WGS sequence"/>
</dbReference>
<feature type="transmembrane region" description="Helical" evidence="1">
    <location>
        <begin position="35"/>
        <end position="52"/>
    </location>
</feature>
<dbReference type="Pfam" id="PF17129">
    <property type="entry name" value="Peptidase_M99_C"/>
    <property type="match status" value="1"/>
</dbReference>
<evidence type="ECO:0000313" key="3">
    <source>
        <dbReference type="EMBL" id="OQB71848.1"/>
    </source>
</evidence>
<keyword evidence="1" id="KW-1133">Transmembrane helix</keyword>
<evidence type="ECO:0000256" key="1">
    <source>
        <dbReference type="SAM" id="Phobius"/>
    </source>
</evidence>
<proteinExistence type="predicted"/>